<dbReference type="Proteomes" id="UP000618382">
    <property type="component" value="Unassembled WGS sequence"/>
</dbReference>
<reference evidence="2 5" key="2">
    <citation type="submission" date="2021-01" db="EMBL/GenBank/DDBJ databases">
        <title>Whole genome shotgun sequence of Cellulomonas oligotrophica NBRC 109435.</title>
        <authorList>
            <person name="Komaki H."/>
            <person name="Tamura T."/>
        </authorList>
    </citation>
    <scope>NUCLEOTIDE SEQUENCE [LARGE SCALE GENOMIC DNA]</scope>
    <source>
        <strain evidence="2 5">NBRC 109435</strain>
    </source>
</reference>
<gene>
    <name evidence="3" type="ORF">BKA21_000775</name>
    <name evidence="2" type="ORF">Col01nite_24970</name>
</gene>
<name>A0A7Y9FD82_9CELL</name>
<evidence type="ECO:0000313" key="4">
    <source>
        <dbReference type="Proteomes" id="UP000577956"/>
    </source>
</evidence>
<sequence length="406" mass="43706">MRYAIIGSALAGNKGAAAMLESAVQQLGERDPEARFVLLSMYPRSDAEQNTYPAMTVLDASPLRLGVLLNSAALLHRLLPPLRGTIQNAVPEIKALANADVLLDQGGITFVDGRGKFLIYNVASILPAIFLKTPVVKCAQAMGPFREPANRWAARTFLPKMAAIVSRGAKTHEHLEEMHLQNVTAGADLAFTLDVTPEDAAAAEAAVDMSFFAGGDVVGVSPSAVLRKAADARGEDYVGEVARLVDHITGTLGRPVFLVAHSARGNTDKTHNNDLPLCREIQARVADKDKVLFVDAELGSQALRHLIGRCDVFVASRFHAMVSSLATGVPTLVIGWSHKYREVLDMFGLADWALGHDAATEEGVRERLGSLVEQREAVRAQIAERFPAVKAKALEQVDVILRVARG</sequence>
<dbReference type="EMBL" id="JACCBK010000001">
    <property type="protein sequence ID" value="NYD85226.1"/>
    <property type="molecule type" value="Genomic_DNA"/>
</dbReference>
<dbReference type="GO" id="GO:0016740">
    <property type="term" value="F:transferase activity"/>
    <property type="evidence" value="ECO:0007669"/>
    <property type="project" value="UniProtKB-KW"/>
</dbReference>
<keyword evidence="5" id="KW-1185">Reference proteome</keyword>
<reference evidence="3 4" key="1">
    <citation type="submission" date="2020-07" db="EMBL/GenBank/DDBJ databases">
        <title>Sequencing the genomes of 1000 actinobacteria strains.</title>
        <authorList>
            <person name="Klenk H.-P."/>
        </authorList>
    </citation>
    <scope>NUCLEOTIDE SEQUENCE [LARGE SCALE GENOMIC DNA]</scope>
    <source>
        <strain evidence="3 4">DSM 24482</strain>
    </source>
</reference>
<dbReference type="PANTHER" id="PTHR36836">
    <property type="entry name" value="COLANIC ACID BIOSYNTHESIS PROTEIN WCAK"/>
    <property type="match status" value="1"/>
</dbReference>
<dbReference type="AlphaFoldDB" id="A0A7Y9FD82"/>
<organism evidence="3 4">
    <name type="scientific">Cellulomonas oligotrophica</name>
    <dbReference type="NCBI Taxonomy" id="931536"/>
    <lineage>
        <taxon>Bacteria</taxon>
        <taxon>Bacillati</taxon>
        <taxon>Actinomycetota</taxon>
        <taxon>Actinomycetes</taxon>
        <taxon>Micrococcales</taxon>
        <taxon>Cellulomonadaceae</taxon>
        <taxon>Cellulomonas</taxon>
    </lineage>
</organism>
<protein>
    <submittedName>
        <fullName evidence="3">Polysaccharide pyruvyl transferase WcaK-like protein</fullName>
    </submittedName>
</protein>
<dbReference type="Pfam" id="PF04230">
    <property type="entry name" value="PS_pyruv_trans"/>
    <property type="match status" value="1"/>
</dbReference>
<evidence type="ECO:0000313" key="2">
    <source>
        <dbReference type="EMBL" id="GIG33338.1"/>
    </source>
</evidence>
<dbReference type="InterPro" id="IPR007345">
    <property type="entry name" value="Polysacch_pyruvyl_Trfase"/>
</dbReference>
<dbReference type="RefSeq" id="WP_140458547.1">
    <property type="nucleotide sequence ID" value="NZ_BAABFI010000022.1"/>
</dbReference>
<dbReference type="Proteomes" id="UP000577956">
    <property type="component" value="Unassembled WGS sequence"/>
</dbReference>
<keyword evidence="3" id="KW-0808">Transferase</keyword>
<dbReference type="PANTHER" id="PTHR36836:SF1">
    <property type="entry name" value="COLANIC ACID BIOSYNTHESIS PROTEIN WCAK"/>
    <property type="match status" value="1"/>
</dbReference>
<accession>A0A7Y9FD82</accession>
<feature type="domain" description="Polysaccharide pyruvyl transferase" evidence="1">
    <location>
        <begin position="13"/>
        <end position="338"/>
    </location>
</feature>
<dbReference type="EMBL" id="BONN01000006">
    <property type="protein sequence ID" value="GIG33338.1"/>
    <property type="molecule type" value="Genomic_DNA"/>
</dbReference>
<evidence type="ECO:0000313" key="3">
    <source>
        <dbReference type="EMBL" id="NYD85226.1"/>
    </source>
</evidence>
<proteinExistence type="predicted"/>
<evidence type="ECO:0000259" key="1">
    <source>
        <dbReference type="Pfam" id="PF04230"/>
    </source>
</evidence>
<comment type="caution">
    <text evidence="3">The sequence shown here is derived from an EMBL/GenBank/DDBJ whole genome shotgun (WGS) entry which is preliminary data.</text>
</comment>
<evidence type="ECO:0000313" key="5">
    <source>
        <dbReference type="Proteomes" id="UP000618382"/>
    </source>
</evidence>